<evidence type="ECO:0000256" key="1">
    <source>
        <dbReference type="ARBA" id="ARBA00006623"/>
    </source>
</evidence>
<protein>
    <recommendedName>
        <fullName evidence="6">Hikeshi-like domain-containing protein</fullName>
    </recommendedName>
</protein>
<dbReference type="GO" id="GO:0006606">
    <property type="term" value="P:protein import into nucleus"/>
    <property type="evidence" value="ECO:0007669"/>
    <property type="project" value="TreeGrafter"/>
</dbReference>
<dbReference type="InterPro" id="IPR031318">
    <property type="entry name" value="OPI10"/>
</dbReference>
<gene>
    <name evidence="4" type="ORF">V9T40_008703</name>
</gene>
<dbReference type="GO" id="GO:0061608">
    <property type="term" value="F:nuclear import signal receptor activity"/>
    <property type="evidence" value="ECO:0007669"/>
    <property type="project" value="TreeGrafter"/>
</dbReference>
<dbReference type="GO" id="GO:0005829">
    <property type="term" value="C:cytosol"/>
    <property type="evidence" value="ECO:0007669"/>
    <property type="project" value="TreeGrafter"/>
</dbReference>
<dbReference type="AlphaFoldDB" id="A0AAN9Y853"/>
<feature type="domain" description="Hikeshi-like C-terminal" evidence="3">
    <location>
        <begin position="142"/>
        <end position="199"/>
    </location>
</feature>
<reference evidence="4 5" key="1">
    <citation type="submission" date="2024-03" db="EMBL/GenBank/DDBJ databases">
        <title>Adaptation during the transition from Ophiocordyceps entomopathogen to insect associate is accompanied by gene loss and intensified selection.</title>
        <authorList>
            <person name="Ward C.M."/>
            <person name="Onetto C.A."/>
            <person name="Borneman A.R."/>
        </authorList>
    </citation>
    <scope>NUCLEOTIDE SEQUENCE [LARGE SCALE GENOMIC DNA]</scope>
    <source>
        <strain evidence="4">AWRI1</strain>
        <tissue evidence="4">Single Adult Female</tissue>
    </source>
</reference>
<dbReference type="Pfam" id="PF05603">
    <property type="entry name" value="Hikeshi-like_N"/>
    <property type="match status" value="1"/>
</dbReference>
<name>A0AAN9Y853_9HEMI</name>
<dbReference type="PANTHER" id="PTHR12925:SF0">
    <property type="entry name" value="PROTEIN HIKESHI"/>
    <property type="match status" value="1"/>
</dbReference>
<sequence>MFGFLASGKLVRTDFAQIDETHFTLTICDADNLNHIAVFLTGITPFPDGTAGLVYFSWSEAGIKDEWQLLGSISNLKPSAIFRVSHVRKVDSGNNINGLSLKEEIPSKYIAKIGISIEPVELVEQQSLDLQNKSLNNPSVSAEFGKKMLLNFFEYVSSFAMQSSEIADKASNSYIPFSALENWYRNFERKLTLNPNFWKSS</sequence>
<dbReference type="PANTHER" id="PTHR12925">
    <property type="entry name" value="HIKESHI FAMILY MEMBER"/>
    <property type="match status" value="1"/>
</dbReference>
<comment type="similarity">
    <text evidence="1">Belongs to the OPI10 family.</text>
</comment>
<evidence type="ECO:0000313" key="4">
    <source>
        <dbReference type="EMBL" id="KAK7601262.1"/>
    </source>
</evidence>
<evidence type="ECO:0000259" key="2">
    <source>
        <dbReference type="Pfam" id="PF05603"/>
    </source>
</evidence>
<dbReference type="Proteomes" id="UP001367676">
    <property type="component" value="Unassembled WGS sequence"/>
</dbReference>
<evidence type="ECO:0008006" key="6">
    <source>
        <dbReference type="Google" id="ProtNLM"/>
    </source>
</evidence>
<dbReference type="Pfam" id="PF21057">
    <property type="entry name" value="Hikeshi-like_C"/>
    <property type="match status" value="1"/>
</dbReference>
<organism evidence="4 5">
    <name type="scientific">Parthenolecanium corni</name>
    <dbReference type="NCBI Taxonomy" id="536013"/>
    <lineage>
        <taxon>Eukaryota</taxon>
        <taxon>Metazoa</taxon>
        <taxon>Ecdysozoa</taxon>
        <taxon>Arthropoda</taxon>
        <taxon>Hexapoda</taxon>
        <taxon>Insecta</taxon>
        <taxon>Pterygota</taxon>
        <taxon>Neoptera</taxon>
        <taxon>Paraneoptera</taxon>
        <taxon>Hemiptera</taxon>
        <taxon>Sternorrhyncha</taxon>
        <taxon>Coccoidea</taxon>
        <taxon>Coccidae</taxon>
        <taxon>Parthenolecanium</taxon>
    </lineage>
</organism>
<dbReference type="InterPro" id="IPR008493">
    <property type="entry name" value="Hikeshi-like_N"/>
</dbReference>
<dbReference type="InterPro" id="IPR048364">
    <property type="entry name" value="Hikeshi-like_C"/>
</dbReference>
<keyword evidence="5" id="KW-1185">Reference proteome</keyword>
<feature type="domain" description="Hikeshi-like N-terminal" evidence="2">
    <location>
        <begin position="6"/>
        <end position="132"/>
    </location>
</feature>
<evidence type="ECO:0000259" key="3">
    <source>
        <dbReference type="Pfam" id="PF21057"/>
    </source>
</evidence>
<dbReference type="GO" id="GO:0030544">
    <property type="term" value="F:Hsp70 protein binding"/>
    <property type="evidence" value="ECO:0007669"/>
    <property type="project" value="TreeGrafter"/>
</dbReference>
<proteinExistence type="inferred from homology"/>
<dbReference type="GO" id="GO:0005634">
    <property type="term" value="C:nucleus"/>
    <property type="evidence" value="ECO:0007669"/>
    <property type="project" value="TreeGrafter"/>
</dbReference>
<accession>A0AAN9Y853</accession>
<dbReference type="EMBL" id="JBBCAQ010000010">
    <property type="protein sequence ID" value="KAK7601262.1"/>
    <property type="molecule type" value="Genomic_DNA"/>
</dbReference>
<comment type="caution">
    <text evidence="4">The sequence shown here is derived from an EMBL/GenBank/DDBJ whole genome shotgun (WGS) entry which is preliminary data.</text>
</comment>
<evidence type="ECO:0000313" key="5">
    <source>
        <dbReference type="Proteomes" id="UP001367676"/>
    </source>
</evidence>